<comment type="catalytic activity">
    <reaction evidence="6">
        <text>(5R)-5-hydroxy-L-lysine + GTP = (5R)-5-phosphooxy-L-lysine + GDP + H(+)</text>
        <dbReference type="Rhea" id="RHEA:19049"/>
        <dbReference type="ChEBI" id="CHEBI:15378"/>
        <dbReference type="ChEBI" id="CHEBI:37565"/>
        <dbReference type="ChEBI" id="CHEBI:57882"/>
        <dbReference type="ChEBI" id="CHEBI:58189"/>
        <dbReference type="ChEBI" id="CHEBI:58357"/>
        <dbReference type="EC" id="2.7.1.81"/>
    </reaction>
</comment>
<evidence type="ECO:0000256" key="2">
    <source>
        <dbReference type="ARBA" id="ARBA00006219"/>
    </source>
</evidence>
<reference evidence="12" key="1">
    <citation type="submission" date="2025-08" db="UniProtKB">
        <authorList>
            <consortium name="RefSeq"/>
        </authorList>
    </citation>
    <scope>IDENTIFICATION</scope>
    <source>
        <tissue evidence="12">Tentacle</tissue>
    </source>
</reference>
<keyword evidence="3" id="KW-0963">Cytoplasm</keyword>
<name>A0A6P8IZQ8_ACTTE</name>
<evidence type="ECO:0000256" key="6">
    <source>
        <dbReference type="ARBA" id="ARBA00036820"/>
    </source>
</evidence>
<dbReference type="SUPFAM" id="SSF56112">
    <property type="entry name" value="Protein kinase-like (PK-like)"/>
    <property type="match status" value="1"/>
</dbReference>
<gene>
    <name evidence="12" type="primary">LOC116306748</name>
</gene>
<evidence type="ECO:0000256" key="4">
    <source>
        <dbReference type="ARBA" id="ARBA00022679"/>
    </source>
</evidence>
<feature type="unsure residue" description="I or L" evidence="12">
    <location>
        <position position="293"/>
    </location>
</feature>
<comment type="subcellular location">
    <subcellularLocation>
        <location evidence="1">Cytoplasm</location>
    </subcellularLocation>
</comment>
<dbReference type="OrthoDB" id="9973935at2759"/>
<evidence type="ECO:0000256" key="8">
    <source>
        <dbReference type="ARBA" id="ARBA00038873"/>
    </source>
</evidence>
<keyword evidence="5" id="KW-0418">Kinase</keyword>
<keyword evidence="4" id="KW-0808">Transferase</keyword>
<evidence type="ECO:0000256" key="1">
    <source>
        <dbReference type="ARBA" id="ARBA00004496"/>
    </source>
</evidence>
<evidence type="ECO:0000256" key="7">
    <source>
        <dbReference type="ARBA" id="ARBA00037368"/>
    </source>
</evidence>
<dbReference type="Pfam" id="PF01636">
    <property type="entry name" value="APH"/>
    <property type="match status" value="1"/>
</dbReference>
<evidence type="ECO:0000313" key="12">
    <source>
        <dbReference type="RefSeq" id="XP_031572704.1"/>
    </source>
</evidence>
<dbReference type="EC" id="2.7.1.81" evidence="8"/>
<dbReference type="Gene3D" id="3.90.1200.10">
    <property type="match status" value="1"/>
</dbReference>
<dbReference type="PANTHER" id="PTHR21064:SF1">
    <property type="entry name" value="HYDROXYLYSINE KINASE"/>
    <property type="match status" value="1"/>
</dbReference>
<proteinExistence type="inferred from homology"/>
<comment type="similarity">
    <text evidence="2">Belongs to the aminoglycoside phosphotransferase family.</text>
</comment>
<dbReference type="PANTHER" id="PTHR21064">
    <property type="entry name" value="AMINOGLYCOSIDE PHOSPHOTRANSFERASE DOMAIN-CONTAINING PROTEIN-RELATED"/>
    <property type="match status" value="1"/>
</dbReference>
<dbReference type="RefSeq" id="XP_031572704.1">
    <property type="nucleotide sequence ID" value="XM_031716844.1"/>
</dbReference>
<comment type="function">
    <text evidence="7">Catalyzes the GTP-dependent phosphorylation of 5-hydroxy-L-lysine.</text>
</comment>
<feature type="domain" description="Aminoglycoside phosphotransferase" evidence="10">
    <location>
        <begin position="163"/>
        <end position="318"/>
    </location>
</feature>
<keyword evidence="11" id="KW-1185">Reference proteome</keyword>
<accession>A0A6P8IZQ8</accession>
<dbReference type="Proteomes" id="UP000515163">
    <property type="component" value="Unplaced"/>
</dbReference>
<protein>
    <recommendedName>
        <fullName evidence="9">Hydroxylysine kinase</fullName>
        <ecNumber evidence="8">2.7.1.81</ecNumber>
    </recommendedName>
</protein>
<evidence type="ECO:0000256" key="5">
    <source>
        <dbReference type="ARBA" id="ARBA00022777"/>
    </source>
</evidence>
<evidence type="ECO:0000256" key="3">
    <source>
        <dbReference type="ARBA" id="ARBA00022490"/>
    </source>
</evidence>
<dbReference type="GO" id="GO:0005737">
    <property type="term" value="C:cytoplasm"/>
    <property type="evidence" value="ECO:0007669"/>
    <property type="project" value="UniProtKB-SubCell"/>
</dbReference>
<organism evidence="11 12">
    <name type="scientific">Actinia tenebrosa</name>
    <name type="common">Australian red waratah sea anemone</name>
    <dbReference type="NCBI Taxonomy" id="6105"/>
    <lineage>
        <taxon>Eukaryota</taxon>
        <taxon>Metazoa</taxon>
        <taxon>Cnidaria</taxon>
        <taxon>Anthozoa</taxon>
        <taxon>Hexacorallia</taxon>
        <taxon>Actiniaria</taxon>
        <taxon>Actiniidae</taxon>
        <taxon>Actinia</taxon>
    </lineage>
</organism>
<dbReference type="InterPro" id="IPR050249">
    <property type="entry name" value="Pseudomonas-type_ThrB"/>
</dbReference>
<dbReference type="GO" id="GO:0047992">
    <property type="term" value="F:hydroxylysine kinase activity"/>
    <property type="evidence" value="ECO:0007669"/>
    <property type="project" value="UniProtKB-EC"/>
</dbReference>
<sequence>MAVPRPGISLEQAIPLASKLFSFQTLNTSVVTELESYEDRNFLLKGRITSDKADKQTNETEYVLKILNPVTSRRIGILNLTSKVLLYLNDRGIQCPIPQPSISGKYIIWCRFPKVGLEKAGTCTSEKGDIMDGTELVSYESNDSPVVNCSNDHYCDDNTVVYAIQLLTFIPGKLLCDVKFNADVMYKFGVAIGNLHKILKEFSQTSDLLDTHLEPSDNQWHTENSPASIIQHCHAIEDDARRTLVQEIAQRFQNEFLPKLKQLDTQLIHGDLNEHNIIVDQNTDEQVKIEGFLDFGHSYISHRVLDVGIAVAYMMIESINHDMSVFDASNQVIRGYQSVFPLSSLEMDVMLEAVKLRISQSLVIGAYSYKYVSPGNEYLLYTAKTGWKALDEIFQKPGQDIVYTWLSC</sequence>
<dbReference type="AlphaFoldDB" id="A0A6P8IZQ8"/>
<dbReference type="KEGG" id="aten:116306748"/>
<evidence type="ECO:0000259" key="10">
    <source>
        <dbReference type="Pfam" id="PF01636"/>
    </source>
</evidence>
<dbReference type="InterPro" id="IPR002575">
    <property type="entry name" value="Aminoglycoside_PTrfase"/>
</dbReference>
<evidence type="ECO:0000256" key="9">
    <source>
        <dbReference type="ARBA" id="ARBA00040505"/>
    </source>
</evidence>
<evidence type="ECO:0000313" key="11">
    <source>
        <dbReference type="Proteomes" id="UP000515163"/>
    </source>
</evidence>
<dbReference type="InterPro" id="IPR011009">
    <property type="entry name" value="Kinase-like_dom_sf"/>
</dbReference>